<dbReference type="Gene3D" id="3.40.50.10420">
    <property type="entry name" value="NagB/RpiA/CoA transferase-like"/>
    <property type="match status" value="1"/>
</dbReference>
<dbReference type="InterPro" id="IPR024185">
    <property type="entry name" value="FTHF_cligase-like_sf"/>
</dbReference>
<dbReference type="EC" id="6.3.3.2" evidence="5"/>
<keyword evidence="7" id="KW-1185">Reference proteome</keyword>
<feature type="binding site" evidence="4">
    <location>
        <position position="64"/>
    </location>
    <ligand>
        <name>substrate</name>
    </ligand>
</feature>
<evidence type="ECO:0000256" key="4">
    <source>
        <dbReference type="PIRSR" id="PIRSR006806-1"/>
    </source>
</evidence>
<evidence type="ECO:0000256" key="2">
    <source>
        <dbReference type="ARBA" id="ARBA00022741"/>
    </source>
</evidence>
<dbReference type="GO" id="GO:0035999">
    <property type="term" value="P:tetrahydrofolate interconversion"/>
    <property type="evidence" value="ECO:0007669"/>
    <property type="project" value="TreeGrafter"/>
</dbReference>
<dbReference type="SUPFAM" id="SSF100950">
    <property type="entry name" value="NagB/RpiA/CoA transferase-like"/>
    <property type="match status" value="1"/>
</dbReference>
<name>A0A562KL59_SPHWJ</name>
<comment type="caution">
    <text evidence="6">The sequence shown here is derived from an EMBL/GenBank/DDBJ whole genome shotgun (WGS) entry which is preliminary data.</text>
</comment>
<feature type="binding site" evidence="4">
    <location>
        <position position="59"/>
    </location>
    <ligand>
        <name>substrate</name>
    </ligand>
</feature>
<dbReference type="GO" id="GO:0005524">
    <property type="term" value="F:ATP binding"/>
    <property type="evidence" value="ECO:0007669"/>
    <property type="project" value="UniProtKB-KW"/>
</dbReference>
<comment type="catalytic activity">
    <reaction evidence="5">
        <text>(6S)-5-formyl-5,6,7,8-tetrahydrofolate + ATP = (6R)-5,10-methenyltetrahydrofolate + ADP + phosphate</text>
        <dbReference type="Rhea" id="RHEA:10488"/>
        <dbReference type="ChEBI" id="CHEBI:30616"/>
        <dbReference type="ChEBI" id="CHEBI:43474"/>
        <dbReference type="ChEBI" id="CHEBI:57455"/>
        <dbReference type="ChEBI" id="CHEBI:57457"/>
        <dbReference type="ChEBI" id="CHEBI:456216"/>
        <dbReference type="EC" id="6.3.3.2"/>
    </reaction>
</comment>
<keyword evidence="3 4" id="KW-0067">ATP-binding</keyword>
<feature type="binding site" evidence="4">
    <location>
        <begin position="139"/>
        <end position="147"/>
    </location>
    <ligand>
        <name>ATP</name>
        <dbReference type="ChEBI" id="CHEBI:30616"/>
    </ligand>
</feature>
<comment type="cofactor">
    <cofactor evidence="5">
        <name>Mg(2+)</name>
        <dbReference type="ChEBI" id="CHEBI:18420"/>
    </cofactor>
</comment>
<dbReference type="NCBIfam" id="TIGR02727">
    <property type="entry name" value="MTHFS_bact"/>
    <property type="match status" value="1"/>
</dbReference>
<protein>
    <recommendedName>
        <fullName evidence="5">5-formyltetrahydrofolate cyclo-ligase</fullName>
        <ecNumber evidence="5">6.3.3.2</ecNumber>
    </recommendedName>
</protein>
<proteinExistence type="inferred from homology"/>
<dbReference type="GO" id="GO:0009396">
    <property type="term" value="P:folic acid-containing compound biosynthetic process"/>
    <property type="evidence" value="ECO:0007669"/>
    <property type="project" value="TreeGrafter"/>
</dbReference>
<reference evidence="6 7" key="1">
    <citation type="journal article" date="2015" name="Stand. Genomic Sci.">
        <title>Genomic Encyclopedia of Bacterial and Archaeal Type Strains, Phase III: the genomes of soil and plant-associated and newly described type strains.</title>
        <authorList>
            <person name="Whitman W.B."/>
            <person name="Woyke T."/>
            <person name="Klenk H.P."/>
            <person name="Zhou Y."/>
            <person name="Lilburn T.G."/>
            <person name="Beck B.J."/>
            <person name="De Vos P."/>
            <person name="Vandamme P."/>
            <person name="Eisen J.A."/>
            <person name="Garrity G."/>
            <person name="Hugenholtz P."/>
            <person name="Kyrpides N.C."/>
        </authorList>
    </citation>
    <scope>NUCLEOTIDE SEQUENCE [LARGE SCALE GENOMIC DNA]</scope>
    <source>
        <strain evidence="6 7">CGMCC 1.7748</strain>
    </source>
</reference>
<evidence type="ECO:0000313" key="6">
    <source>
        <dbReference type="EMBL" id="TWH96140.1"/>
    </source>
</evidence>
<comment type="similarity">
    <text evidence="1 5">Belongs to the 5-formyltetrahydrofolate cyclo-ligase family.</text>
</comment>
<dbReference type="Pfam" id="PF01812">
    <property type="entry name" value="5-FTHF_cyc-lig"/>
    <property type="match status" value="1"/>
</dbReference>
<dbReference type="PANTHER" id="PTHR23407">
    <property type="entry name" value="ATPASE INHIBITOR/5-FORMYLTETRAHYDROFOLATE CYCLO-LIGASE"/>
    <property type="match status" value="1"/>
</dbReference>
<evidence type="ECO:0000256" key="3">
    <source>
        <dbReference type="ARBA" id="ARBA00022840"/>
    </source>
</evidence>
<keyword evidence="5" id="KW-0479">Metal-binding</keyword>
<dbReference type="PIRSF" id="PIRSF006806">
    <property type="entry name" value="FTHF_cligase"/>
    <property type="match status" value="1"/>
</dbReference>
<sequence length="196" mass="21467">MSDEHSDTPGKPTLRALARQRRRAFVAGLDPLAHRLAFKALPSPLAKRLEDARTVALYIGIEDEAPAQRLAAKLIDMGKVVLLPRVIDRIGSMEFLSWHPHAQLLPGPFGTSHPEPGDGPMAPDAIIAPLLGFDRAMNRLGQGGGYYDRAFARHPDALRIGLAWSAQEQEAIPADPWDLPLHMVLTEVELIEGNEP</sequence>
<dbReference type="GO" id="GO:0046872">
    <property type="term" value="F:metal ion binding"/>
    <property type="evidence" value="ECO:0007669"/>
    <property type="project" value="UniProtKB-KW"/>
</dbReference>
<dbReference type="Proteomes" id="UP000316624">
    <property type="component" value="Unassembled WGS sequence"/>
</dbReference>
<evidence type="ECO:0000256" key="1">
    <source>
        <dbReference type="ARBA" id="ARBA00010638"/>
    </source>
</evidence>
<evidence type="ECO:0000313" key="7">
    <source>
        <dbReference type="Proteomes" id="UP000316624"/>
    </source>
</evidence>
<keyword evidence="5" id="KW-0460">Magnesium</keyword>
<dbReference type="AlphaFoldDB" id="A0A562KL59"/>
<dbReference type="GO" id="GO:0030272">
    <property type="term" value="F:5-formyltetrahydrofolate cyclo-ligase activity"/>
    <property type="evidence" value="ECO:0007669"/>
    <property type="project" value="UniProtKB-EC"/>
</dbReference>
<organism evidence="6 7">
    <name type="scientific">Sphingobium wenxiniae (strain DSM 21828 / CGMCC 1.7748 / JZ-1)</name>
    <dbReference type="NCBI Taxonomy" id="595605"/>
    <lineage>
        <taxon>Bacteria</taxon>
        <taxon>Pseudomonadati</taxon>
        <taxon>Pseudomonadota</taxon>
        <taxon>Alphaproteobacteria</taxon>
        <taxon>Sphingomonadales</taxon>
        <taxon>Sphingomonadaceae</taxon>
        <taxon>Sphingobium</taxon>
    </lineage>
</organism>
<keyword evidence="6" id="KW-0436">Ligase</keyword>
<dbReference type="EMBL" id="VLKK01000003">
    <property type="protein sequence ID" value="TWH96140.1"/>
    <property type="molecule type" value="Genomic_DNA"/>
</dbReference>
<keyword evidence="2 4" id="KW-0547">Nucleotide-binding</keyword>
<evidence type="ECO:0000256" key="5">
    <source>
        <dbReference type="RuleBase" id="RU361279"/>
    </source>
</evidence>
<dbReference type="PANTHER" id="PTHR23407:SF1">
    <property type="entry name" value="5-FORMYLTETRAHYDROFOLATE CYCLO-LIGASE"/>
    <property type="match status" value="1"/>
</dbReference>
<dbReference type="RefSeq" id="WP_021247144.1">
    <property type="nucleotide sequence ID" value="NZ_JACIIY010000005.1"/>
</dbReference>
<gene>
    <name evidence="6" type="ORF">IQ35_01232</name>
</gene>
<dbReference type="InterPro" id="IPR002698">
    <property type="entry name" value="FTHF_cligase"/>
</dbReference>
<dbReference type="InterPro" id="IPR037171">
    <property type="entry name" value="NagB/RpiA_transferase-like"/>
</dbReference>
<accession>A0A562KL59</accession>